<evidence type="ECO:0000256" key="8">
    <source>
        <dbReference type="ARBA" id="ARBA00033344"/>
    </source>
</evidence>
<organism evidence="11">
    <name type="scientific">Beihai barnacle virus 7</name>
    <dbReference type="NCBI Taxonomy" id="1922365"/>
    <lineage>
        <taxon>Viruses</taxon>
        <taxon>Riboviria</taxon>
        <taxon>Orthornavirae</taxon>
        <taxon>Negarnaviricota</taxon>
        <taxon>Haploviricotina</taxon>
        <taxon>Monjiviricetes</taxon>
        <taxon>Mononegavirales</taxon>
        <taxon>Rhabdoviridae</taxon>
        <taxon>Rhabdoviridae incertae sedis</taxon>
        <taxon>Gammaplatrhavirus</taxon>
        <taxon>Gammaplatrhavirus beihai</taxon>
    </lineage>
</organism>
<evidence type="ECO:0000256" key="2">
    <source>
        <dbReference type="ARBA" id="ARBA00022497"/>
    </source>
</evidence>
<keyword evidence="4 9" id="KW-0946">Virion</keyword>
<keyword evidence="9" id="KW-1035">Host cytoplasm</keyword>
<evidence type="ECO:0000256" key="9">
    <source>
        <dbReference type="RuleBase" id="RU369108"/>
    </source>
</evidence>
<keyword evidence="7 9" id="KW-0687">Ribonucleoprotein</keyword>
<keyword evidence="6 9" id="KW-0543">Viral nucleoprotein</keyword>
<dbReference type="GeneID" id="30745437"/>
<keyword evidence="3 9" id="KW-0167">Capsid protein</keyword>
<evidence type="ECO:0000313" key="11">
    <source>
        <dbReference type="EMBL" id="APG78660.1"/>
    </source>
</evidence>
<feature type="region of interest" description="Disordered" evidence="10">
    <location>
        <begin position="390"/>
        <end position="414"/>
    </location>
</feature>
<dbReference type="GO" id="GO:0044423">
    <property type="term" value="C:virion component"/>
    <property type="evidence" value="ECO:0007669"/>
    <property type="project" value="UniProtKB-KW"/>
</dbReference>
<comment type="subunit">
    <text evidence="9">Homomultimerizes to form the nucleocapsid. Binds to viral genomic RNA.</text>
</comment>
<evidence type="ECO:0000256" key="4">
    <source>
        <dbReference type="ARBA" id="ARBA00022844"/>
    </source>
</evidence>
<dbReference type="EMBL" id="KX884411">
    <property type="protein sequence ID" value="APG78660.1"/>
    <property type="molecule type" value="Genomic_RNA"/>
</dbReference>
<keyword evidence="2 9" id="KW-1139">Helical capsid protein</keyword>
<comment type="similarity">
    <text evidence="9">Belongs to the nucleorhabdovirus nucleocapsid protein family.</text>
</comment>
<evidence type="ECO:0000256" key="5">
    <source>
        <dbReference type="ARBA" id="ARBA00022884"/>
    </source>
</evidence>
<dbReference type="Proteomes" id="UP000201582">
    <property type="component" value="Segment"/>
</dbReference>
<evidence type="ECO:0000256" key="3">
    <source>
        <dbReference type="ARBA" id="ARBA00022561"/>
    </source>
</evidence>
<feature type="compositionally biased region" description="Acidic residues" evidence="10">
    <location>
        <begin position="397"/>
        <end position="408"/>
    </location>
</feature>
<evidence type="ECO:0000313" key="12">
    <source>
        <dbReference type="Proteomes" id="UP000201582"/>
    </source>
</evidence>
<accession>A0A1L3KMM0</accession>
<proteinExistence type="inferred from homology"/>
<sequence>MTTIKAFLSGQVEGLPASEQEPSNVECKDALTDRLKKVYNYRDDSHKALLAKAWRERNSDKARLVSRKLLLAAPLFYSPPGSETWVRTTAVKPDNASDLIEDVLEDTLKTDATTTPLTTLSQRVLKILDSSAGDSLVSQETILEYLPIYAIIPWRALVKSGGVTSSEWFSSATGAMTTAIKAADDRLRQADETVKNDMKTWFAQVDPTELLTNHLAEIMACALAHSERVPPFIAASIQSVWMYHGLGTYIFLREAARTLGLNSPELLRELCCPLLNNQIMALVKLMIDEQANNTPVFPYIKIINTNFHSGVSTKRCIPLMYVLRQIICPISPKTKQGEGIWGKMCGVPSLDVRIPLAQAAMRLRRKHILTVREGETSEVMQQILGEIRDTPLGYDDTSSEQEAVDPDDLGNPPA</sequence>
<evidence type="ECO:0000256" key="1">
    <source>
        <dbReference type="ARBA" id="ARBA00014389"/>
    </source>
</evidence>
<dbReference type="InterPro" id="IPR004902">
    <property type="entry name" value="Rhabdo_ncap_2"/>
</dbReference>
<name>A0A1L3KMM0_9RHAB</name>
<dbReference type="Pfam" id="PF03216">
    <property type="entry name" value="Rhabdo_ncap_2"/>
    <property type="match status" value="1"/>
</dbReference>
<protein>
    <recommendedName>
        <fullName evidence="1 9">Nucleoprotein</fullName>
        <shortName evidence="9">NP</shortName>
        <shortName evidence="9">Protein N</shortName>
    </recommendedName>
    <alternativeName>
        <fullName evidence="8 9">Nucleocapsid protein</fullName>
    </alternativeName>
</protein>
<dbReference type="KEGG" id="vg:30745437"/>
<keyword evidence="12" id="KW-1185">Reference proteome</keyword>
<reference evidence="11" key="1">
    <citation type="journal article" date="2016" name="Nature">
        <title>Redefining the invertebrate RNA virosphere.</title>
        <authorList>
            <person name="Shi M."/>
            <person name="Lin X.D."/>
            <person name="Tian J.H."/>
            <person name="Chen L.J."/>
            <person name="Chen X."/>
            <person name="Li C.X."/>
            <person name="Qin X.C."/>
            <person name="Li J."/>
            <person name="Cao J.P."/>
            <person name="Eden J.S."/>
            <person name="Buchmann J."/>
            <person name="Wang W."/>
            <person name="Xu J."/>
            <person name="Holmes E.C."/>
            <person name="Zhang Y.Z."/>
        </authorList>
    </citation>
    <scope>NUCLEOTIDE SEQUENCE [LARGE SCALE GENOMIC DNA]</scope>
    <source>
        <strain evidence="11">BHTH16013</strain>
    </source>
</reference>
<keyword evidence="5 9" id="KW-0694">RNA-binding</keyword>
<dbReference type="RefSeq" id="YP_009333187.1">
    <property type="nucleotide sequence ID" value="NC_032432.1"/>
</dbReference>
<evidence type="ECO:0000256" key="7">
    <source>
        <dbReference type="ARBA" id="ARBA00023274"/>
    </source>
</evidence>
<comment type="subcellular location">
    <subcellularLocation>
        <location evidence="9">Virion</location>
    </subcellularLocation>
    <subcellularLocation>
        <location evidence="9">Host cytoplasm</location>
    </subcellularLocation>
</comment>
<evidence type="ECO:0000256" key="6">
    <source>
        <dbReference type="ARBA" id="ARBA00023086"/>
    </source>
</evidence>
<evidence type="ECO:0000256" key="10">
    <source>
        <dbReference type="SAM" id="MobiDB-lite"/>
    </source>
</evidence>
<comment type="function">
    <text evidence="9">Encapsidates the genome, protecting it from nucleases. The encapsidated genomic RNA is termed the nucleocapsid (NC) and serves as template for viral transcription and replication.</text>
</comment>